<feature type="domain" description="RanBP2-type" evidence="5">
    <location>
        <begin position="175"/>
        <end position="201"/>
    </location>
</feature>
<evidence type="ECO:0000256" key="2">
    <source>
        <dbReference type="ARBA" id="ARBA00022771"/>
    </source>
</evidence>
<dbReference type="PANTHER" id="PTHR12999:SF24">
    <property type="entry name" value="RANBP2-TYPE DOMAIN-CONTAINING PROTEIN"/>
    <property type="match status" value="1"/>
</dbReference>
<feature type="compositionally biased region" description="Low complexity" evidence="4">
    <location>
        <begin position="153"/>
        <end position="171"/>
    </location>
</feature>
<dbReference type="GO" id="GO:0008270">
    <property type="term" value="F:zinc ion binding"/>
    <property type="evidence" value="ECO:0007669"/>
    <property type="project" value="UniProtKB-KW"/>
</dbReference>
<evidence type="ECO:0000256" key="3">
    <source>
        <dbReference type="ARBA" id="ARBA00022833"/>
    </source>
</evidence>
<dbReference type="EMBL" id="EF086629">
    <property type="protein sequence ID" value="ABK25887.1"/>
    <property type="molecule type" value="mRNA"/>
</dbReference>
<evidence type="ECO:0000256" key="1">
    <source>
        <dbReference type="ARBA" id="ARBA00022723"/>
    </source>
</evidence>
<keyword evidence="2" id="KW-0863">Zinc-finger</keyword>
<sequence length="218" mass="22795">MGPPVGATSMYIGSQGMAPAYGSSLPFGGASGVHYDMPYSGASAVPYDYGSHVPPNGPYGALHMPSSYAHGAVIGTGTGYGAAPIMDGYGMGMPIGRGALGLRPGAFPEENGSRKRRGDGLSDGDWVCPKCGNTNFSFRTICNMRKCGTPKPTENTSKTSNGTTKNSSKTTPPEGSWTCEKCGNINYPFRTKCNKSNCGADKPLDKKPSDKIQSDKDQ</sequence>
<feature type="compositionally biased region" description="Basic and acidic residues" evidence="4">
    <location>
        <begin position="202"/>
        <end position="218"/>
    </location>
</feature>
<dbReference type="InterPro" id="IPR001876">
    <property type="entry name" value="Znf_RanBP2"/>
</dbReference>
<organism evidence="6">
    <name type="scientific">Picea sitchensis</name>
    <name type="common">Sitka spruce</name>
    <name type="synonym">Pinus sitchensis</name>
    <dbReference type="NCBI Taxonomy" id="3332"/>
    <lineage>
        <taxon>Eukaryota</taxon>
        <taxon>Viridiplantae</taxon>
        <taxon>Streptophyta</taxon>
        <taxon>Embryophyta</taxon>
        <taxon>Tracheophyta</taxon>
        <taxon>Spermatophyta</taxon>
        <taxon>Pinopsida</taxon>
        <taxon>Pinidae</taxon>
        <taxon>Conifers I</taxon>
        <taxon>Pinales</taxon>
        <taxon>Pinaceae</taxon>
        <taxon>Picea</taxon>
    </lineage>
</organism>
<dbReference type="PANTHER" id="PTHR12999">
    <property type="entry name" value="ZINC FINGER RAN-BINDING DOMAIN-CONTAINING PROTEIN 2 ZRANB2-RELATED"/>
    <property type="match status" value="1"/>
</dbReference>
<dbReference type="SMART" id="SM00547">
    <property type="entry name" value="ZnF_RBZ"/>
    <property type="match status" value="2"/>
</dbReference>
<accession>A9NZ26</accession>
<dbReference type="SUPFAM" id="SSF90209">
    <property type="entry name" value="Ran binding protein zinc finger-like"/>
    <property type="match status" value="2"/>
</dbReference>
<keyword evidence="3" id="KW-0862">Zinc</keyword>
<feature type="region of interest" description="Disordered" evidence="4">
    <location>
        <begin position="149"/>
        <end position="178"/>
    </location>
</feature>
<evidence type="ECO:0000259" key="5">
    <source>
        <dbReference type="SMART" id="SM00547"/>
    </source>
</evidence>
<evidence type="ECO:0000313" key="6">
    <source>
        <dbReference type="EMBL" id="ABK25887.1"/>
    </source>
</evidence>
<protein>
    <recommendedName>
        <fullName evidence="5">RanBP2-type domain-containing protein</fullName>
    </recommendedName>
</protein>
<name>A9NZ26_PICSI</name>
<feature type="region of interest" description="Disordered" evidence="4">
    <location>
        <begin position="196"/>
        <end position="218"/>
    </location>
</feature>
<dbReference type="InterPro" id="IPR036443">
    <property type="entry name" value="Znf_RanBP2_sf"/>
</dbReference>
<keyword evidence="1" id="KW-0479">Metal-binding</keyword>
<dbReference type="Pfam" id="PF00641">
    <property type="entry name" value="Zn_ribbon_RanBP"/>
    <property type="match status" value="2"/>
</dbReference>
<feature type="domain" description="RanBP2-type" evidence="5">
    <location>
        <begin position="124"/>
        <end position="150"/>
    </location>
</feature>
<dbReference type="Gene3D" id="4.10.1060.10">
    <property type="entry name" value="Zinc finger, RanBP2-type"/>
    <property type="match status" value="2"/>
</dbReference>
<dbReference type="AlphaFoldDB" id="A9NZ26"/>
<reference evidence="6" key="1">
    <citation type="journal article" date="2008" name="BMC Genomics">
        <title>A conifer genomics resource of 200,000 spruce (Picea spp.) ESTs and 6,464 high-quality, sequence-finished full-length cDNAs for Sitka spruce (Picea sitchensis).</title>
        <authorList>
            <person name="Ralph S.G."/>
            <person name="Chun H.J."/>
            <person name="Kolosova N."/>
            <person name="Cooper D."/>
            <person name="Oddy C."/>
            <person name="Ritland C.E."/>
            <person name="Kirkpatrick R."/>
            <person name="Moore R."/>
            <person name="Barber S."/>
            <person name="Holt R.A."/>
            <person name="Jones S.J."/>
            <person name="Marra M.A."/>
            <person name="Douglas C.J."/>
            <person name="Ritland K."/>
            <person name="Bohlmann J."/>
        </authorList>
    </citation>
    <scope>NUCLEOTIDE SEQUENCE</scope>
    <source>
        <tissue evidence="6">Bark</tissue>
    </source>
</reference>
<proteinExistence type="evidence at transcript level"/>
<evidence type="ECO:0000256" key="4">
    <source>
        <dbReference type="SAM" id="MobiDB-lite"/>
    </source>
</evidence>